<dbReference type="AlphaFoldDB" id="A0A8J2JE57"/>
<name>A0A8J2JE57_FUSEQ</name>
<keyword evidence="3" id="KW-0540">Nuclease</keyword>
<keyword evidence="6" id="KW-0378">Hydrolase</keyword>
<gene>
    <name evidence="8" type="ORF">FEQUK3_LOCUS11934</name>
</gene>
<evidence type="ECO:0000313" key="9">
    <source>
        <dbReference type="Proteomes" id="UP000693738"/>
    </source>
</evidence>
<accession>A0A8J2JE57</accession>
<organism evidence="8 9">
    <name type="scientific">Fusarium equiseti</name>
    <name type="common">Fusarium scirpi</name>
    <dbReference type="NCBI Taxonomy" id="61235"/>
    <lineage>
        <taxon>Eukaryota</taxon>
        <taxon>Fungi</taxon>
        <taxon>Dikarya</taxon>
        <taxon>Ascomycota</taxon>
        <taxon>Pezizomycotina</taxon>
        <taxon>Sordariomycetes</taxon>
        <taxon>Hypocreomycetidae</taxon>
        <taxon>Hypocreales</taxon>
        <taxon>Nectriaceae</taxon>
        <taxon>Fusarium</taxon>
        <taxon>Fusarium incarnatum-equiseti species complex</taxon>
    </lineage>
</organism>
<dbReference type="EC" id="3.1.26.4" evidence="2"/>
<evidence type="ECO:0000256" key="3">
    <source>
        <dbReference type="ARBA" id="ARBA00022722"/>
    </source>
</evidence>
<comment type="catalytic activity">
    <reaction evidence="1">
        <text>Endonucleolytic cleavage to 5'-phosphomonoester.</text>
        <dbReference type="EC" id="3.1.26.4"/>
    </reaction>
</comment>
<dbReference type="PANTHER" id="PTHR10642:SF26">
    <property type="entry name" value="RIBONUCLEASE H1"/>
    <property type="match status" value="1"/>
</dbReference>
<feature type="domain" description="RNase H type-1" evidence="7">
    <location>
        <begin position="130"/>
        <end position="290"/>
    </location>
</feature>
<evidence type="ECO:0000256" key="4">
    <source>
        <dbReference type="ARBA" id="ARBA00022723"/>
    </source>
</evidence>
<evidence type="ECO:0000256" key="1">
    <source>
        <dbReference type="ARBA" id="ARBA00000077"/>
    </source>
</evidence>
<sequence>MSWRPDSPTELPDGRLVCGAHGLVVCGICTVDYSFMDDAGSDSNASASSESSIQLDAVGQQYLKDILRAKMRGEPSPIGVVENMDLSRGLGKVIPKVFPASSSDTPQDLFPVRISRKAKPNITRFTHRWDKQTVLVYTDGACLNNGQADAKAGWACVFRPQEEGITASVTGRLENQGPFEDAAEQTSNRAELRAVINALRSRHWVSEGFSTLVIAADSDYVVKGATEWVEGWMGKGWKTSKGAAVKNKDMWEAFLGEVERWDGRGLKIQFWKIPRDMNAEADELAKKAAQGDDVEEFLDPKGVLFVSDRRLASGLREVAYESVINERSEDVYLPAEPLWNDASTTETLELARELSSAHERKKVTCASVTVPYSPLKK</sequence>
<dbReference type="Proteomes" id="UP000693738">
    <property type="component" value="Unassembled WGS sequence"/>
</dbReference>
<dbReference type="InterPro" id="IPR050092">
    <property type="entry name" value="RNase_H"/>
</dbReference>
<dbReference type="PANTHER" id="PTHR10642">
    <property type="entry name" value="RIBONUCLEASE H1"/>
    <property type="match status" value="1"/>
</dbReference>
<evidence type="ECO:0000256" key="2">
    <source>
        <dbReference type="ARBA" id="ARBA00012180"/>
    </source>
</evidence>
<keyword evidence="5" id="KW-0255">Endonuclease</keyword>
<evidence type="ECO:0000256" key="5">
    <source>
        <dbReference type="ARBA" id="ARBA00022759"/>
    </source>
</evidence>
<dbReference type="InterPro" id="IPR002156">
    <property type="entry name" value="RNaseH_domain"/>
</dbReference>
<dbReference type="GO" id="GO:0003676">
    <property type="term" value="F:nucleic acid binding"/>
    <property type="evidence" value="ECO:0007669"/>
    <property type="project" value="InterPro"/>
</dbReference>
<proteinExistence type="predicted"/>
<dbReference type="CDD" id="cd13934">
    <property type="entry name" value="RNase_H_Dikarya_like"/>
    <property type="match status" value="1"/>
</dbReference>
<reference evidence="8" key="1">
    <citation type="submission" date="2021-05" db="EMBL/GenBank/DDBJ databases">
        <authorList>
            <person name="Khan N."/>
        </authorList>
    </citation>
    <scope>NUCLEOTIDE SEQUENCE</scope>
</reference>
<evidence type="ECO:0000256" key="6">
    <source>
        <dbReference type="ARBA" id="ARBA00022801"/>
    </source>
</evidence>
<dbReference type="PROSITE" id="PS50879">
    <property type="entry name" value="RNASE_H_1"/>
    <property type="match status" value="1"/>
</dbReference>
<dbReference type="Pfam" id="PF00075">
    <property type="entry name" value="RNase_H"/>
    <property type="match status" value="1"/>
</dbReference>
<dbReference type="EMBL" id="CAJSTJ010000195">
    <property type="protein sequence ID" value="CAG7566218.1"/>
    <property type="molecule type" value="Genomic_DNA"/>
</dbReference>
<dbReference type="GO" id="GO:0046872">
    <property type="term" value="F:metal ion binding"/>
    <property type="evidence" value="ECO:0007669"/>
    <property type="project" value="UniProtKB-KW"/>
</dbReference>
<dbReference type="GO" id="GO:0004523">
    <property type="term" value="F:RNA-DNA hybrid ribonuclease activity"/>
    <property type="evidence" value="ECO:0007669"/>
    <property type="project" value="UniProtKB-EC"/>
</dbReference>
<evidence type="ECO:0000259" key="7">
    <source>
        <dbReference type="PROSITE" id="PS50879"/>
    </source>
</evidence>
<evidence type="ECO:0000313" key="8">
    <source>
        <dbReference type="EMBL" id="CAG7566218.1"/>
    </source>
</evidence>
<protein>
    <recommendedName>
        <fullName evidence="2">ribonuclease H</fullName>
        <ecNumber evidence="2">3.1.26.4</ecNumber>
    </recommendedName>
</protein>
<dbReference type="GO" id="GO:0043137">
    <property type="term" value="P:DNA replication, removal of RNA primer"/>
    <property type="evidence" value="ECO:0007669"/>
    <property type="project" value="TreeGrafter"/>
</dbReference>
<comment type="caution">
    <text evidence="8">The sequence shown here is derived from an EMBL/GenBank/DDBJ whole genome shotgun (WGS) entry which is preliminary data.</text>
</comment>
<keyword evidence="4" id="KW-0479">Metal-binding</keyword>